<evidence type="ECO:0008006" key="3">
    <source>
        <dbReference type="Google" id="ProtNLM"/>
    </source>
</evidence>
<gene>
    <name evidence="1" type="ORF">L21SP5_01235</name>
</gene>
<accession>A0A0S2HXW4</accession>
<reference evidence="1 2" key="1">
    <citation type="submission" date="2015-11" db="EMBL/GenBank/DDBJ databases">
        <title>Description and complete genome sequence of a novel strain predominating in hypersaline microbial mats and representing a new family of the Bacteriodetes phylum.</title>
        <authorList>
            <person name="Spring S."/>
            <person name="Bunk B."/>
            <person name="Sproer C."/>
            <person name="Klenk H.-P."/>
        </authorList>
    </citation>
    <scope>NUCLEOTIDE SEQUENCE [LARGE SCALE GENOMIC DNA]</scope>
    <source>
        <strain evidence="1 2">L21-Spi-D4</strain>
    </source>
</reference>
<keyword evidence="2" id="KW-1185">Reference proteome</keyword>
<dbReference type="EMBL" id="CP013118">
    <property type="protein sequence ID" value="ALO14890.1"/>
    <property type="molecule type" value="Genomic_DNA"/>
</dbReference>
<evidence type="ECO:0000313" key="1">
    <source>
        <dbReference type="EMBL" id="ALO14890.1"/>
    </source>
</evidence>
<dbReference type="KEGG" id="blq:L21SP5_01235"/>
<dbReference type="OrthoDB" id="368469at2"/>
<dbReference type="Proteomes" id="UP000064893">
    <property type="component" value="Chromosome"/>
</dbReference>
<evidence type="ECO:0000313" key="2">
    <source>
        <dbReference type="Proteomes" id="UP000064893"/>
    </source>
</evidence>
<dbReference type="STRING" id="1307839.L21SP5_01235"/>
<protein>
    <recommendedName>
        <fullName evidence="3">Aspartate kinase</fullName>
    </recommendedName>
</protein>
<name>A0A0S2HXW4_9BACT</name>
<sequence>MIKIAEIVEEIVRQKPFLEQSISEGLINATALARQIQPQIEHRLGKPVQTGAIVMAIKRMPLHPSIHLQKNINALRDNLHDFTIRSRLAIFSYRNAPTLMAKQARLAQQARADEDIFYTFSRGLQESTLVISQHMQPTVEHIFEGEKLKWHGTQMSAITIKLKAENTTTPGLYYHILKLIAWHNINLSEVISTTNEFTLIMKQNYINDAFRAFSGFMDT</sequence>
<organism evidence="1 2">
    <name type="scientific">Salinivirga cyanobacteriivorans</name>
    <dbReference type="NCBI Taxonomy" id="1307839"/>
    <lineage>
        <taxon>Bacteria</taxon>
        <taxon>Pseudomonadati</taxon>
        <taxon>Bacteroidota</taxon>
        <taxon>Bacteroidia</taxon>
        <taxon>Bacteroidales</taxon>
        <taxon>Salinivirgaceae</taxon>
        <taxon>Salinivirga</taxon>
    </lineage>
</organism>
<proteinExistence type="predicted"/>
<dbReference type="AlphaFoldDB" id="A0A0S2HXW4"/>
<dbReference type="RefSeq" id="WP_057952401.1">
    <property type="nucleotide sequence ID" value="NZ_CP013118.1"/>
</dbReference>